<organism evidence="2 3">
    <name type="scientific">Roseiconus nitratireducens</name>
    <dbReference type="NCBI Taxonomy" id="2605748"/>
    <lineage>
        <taxon>Bacteria</taxon>
        <taxon>Pseudomonadati</taxon>
        <taxon>Planctomycetota</taxon>
        <taxon>Planctomycetia</taxon>
        <taxon>Pirellulales</taxon>
        <taxon>Pirellulaceae</taxon>
        <taxon>Roseiconus</taxon>
    </lineage>
</organism>
<dbReference type="NCBIfam" id="TIGR04122">
    <property type="entry name" value="Xnuc_lig_assoc"/>
    <property type="match status" value="1"/>
</dbReference>
<proteinExistence type="predicted"/>
<dbReference type="EMBL" id="VWOX01000020">
    <property type="protein sequence ID" value="KAA5539350.1"/>
    <property type="molecule type" value="Genomic_DNA"/>
</dbReference>
<dbReference type="InterPro" id="IPR026360">
    <property type="entry name" value="Xnuc_lig_assoc"/>
</dbReference>
<evidence type="ECO:0000313" key="3">
    <source>
        <dbReference type="Proteomes" id="UP000324479"/>
    </source>
</evidence>
<name>A0A5M6CY53_9BACT</name>
<dbReference type="Gene3D" id="3.60.15.10">
    <property type="entry name" value="Ribonuclease Z/Hydroxyacylglutathione hydrolase-like"/>
    <property type="match status" value="1"/>
</dbReference>
<protein>
    <submittedName>
        <fullName evidence="2">Ligase-associated DNA damage response exonuclease</fullName>
        <ecNumber evidence="2">3.1.-.-</ecNumber>
    </submittedName>
</protein>
<dbReference type="GO" id="GO:0016874">
    <property type="term" value="F:ligase activity"/>
    <property type="evidence" value="ECO:0007669"/>
    <property type="project" value="UniProtKB-KW"/>
</dbReference>
<dbReference type="AlphaFoldDB" id="A0A5M6CY53"/>
<keyword evidence="2" id="KW-0378">Hydrolase</keyword>
<gene>
    <name evidence="2" type="ORF">FYK55_24640</name>
</gene>
<reference evidence="2 3" key="1">
    <citation type="submission" date="2019-08" db="EMBL/GenBank/DDBJ databases">
        <authorList>
            <person name="Dhanesh K."/>
            <person name="Kumar G."/>
            <person name="Sasikala C."/>
            <person name="Venkata Ramana C."/>
        </authorList>
    </citation>
    <scope>NUCLEOTIDE SEQUENCE [LARGE SCALE GENOMIC DNA]</scope>
    <source>
        <strain evidence="2 3">JC645</strain>
    </source>
</reference>
<dbReference type="GO" id="GO:0004521">
    <property type="term" value="F:RNA endonuclease activity"/>
    <property type="evidence" value="ECO:0007669"/>
    <property type="project" value="TreeGrafter"/>
</dbReference>
<dbReference type="RefSeq" id="WP_150079346.1">
    <property type="nucleotide sequence ID" value="NZ_VWOX01000020.1"/>
</dbReference>
<evidence type="ECO:0000256" key="1">
    <source>
        <dbReference type="SAM" id="MobiDB-lite"/>
    </source>
</evidence>
<keyword evidence="2" id="KW-0540">Nuclease</keyword>
<keyword evidence="2" id="KW-0436">Ligase</keyword>
<feature type="region of interest" description="Disordered" evidence="1">
    <location>
        <begin position="325"/>
        <end position="355"/>
    </location>
</feature>
<evidence type="ECO:0000313" key="2">
    <source>
        <dbReference type="EMBL" id="KAA5539350.1"/>
    </source>
</evidence>
<dbReference type="PANTHER" id="PTHR11203:SF49">
    <property type="entry name" value="BLL1145 PROTEIN"/>
    <property type="match status" value="1"/>
</dbReference>
<keyword evidence="2" id="KW-0269">Exonuclease</keyword>
<dbReference type="GO" id="GO:0004527">
    <property type="term" value="F:exonuclease activity"/>
    <property type="evidence" value="ECO:0007669"/>
    <property type="project" value="UniProtKB-KW"/>
</dbReference>
<dbReference type="Proteomes" id="UP000324479">
    <property type="component" value="Unassembled WGS sequence"/>
</dbReference>
<sequence length="355" mass="39126">MALPEPLIRQTPLGTYCAAGDFYIDPQRPVRRAVITHAHSDHARWGCDHYLATTSSEHLLRMRLSNDADFQFAPYGQTVHHHGVQISFHPAGHMLGSAQIRLEHRGQVAVVAGDYKLGPDATCASWQPIRCHLFVTESTFALPVYRWPDADQVFESINRWWRDSAAAGKCCLLYGYAVGKSQRLLAGLDTSIGPIYTHGAVEKGVQAYRDSGVKLPETRYVGSIDGKHDWSGSLVLAVPSAHGTPWTRRFGAVSTAMASGWMMIRGPRRRRATDRGFVLSDHIDWPGLLEAVALCDPDKVWVQHGYTAVAARYLCELGRDAVSIDRSGRRGEEEEDGSEIDTAPASPPDRGDATP</sequence>
<comment type="caution">
    <text evidence="2">The sequence shown here is derived from an EMBL/GenBank/DDBJ whole genome shotgun (WGS) entry which is preliminary data.</text>
</comment>
<accession>A0A5M6CY53</accession>
<dbReference type="InterPro" id="IPR036866">
    <property type="entry name" value="RibonucZ/Hydroxyglut_hydro"/>
</dbReference>
<keyword evidence="3" id="KW-1185">Reference proteome</keyword>
<dbReference type="SUPFAM" id="SSF56281">
    <property type="entry name" value="Metallo-hydrolase/oxidoreductase"/>
    <property type="match status" value="1"/>
</dbReference>
<dbReference type="EC" id="3.1.-.-" evidence="2"/>
<dbReference type="PANTHER" id="PTHR11203">
    <property type="entry name" value="CLEAVAGE AND POLYADENYLATION SPECIFICITY FACTOR FAMILY MEMBER"/>
    <property type="match status" value="1"/>
</dbReference>
<dbReference type="InterPro" id="IPR050698">
    <property type="entry name" value="MBL"/>
</dbReference>